<accession>A0A1H3AA85</accession>
<dbReference type="InterPro" id="IPR051616">
    <property type="entry name" value="Cul2-RING_E3_ligase_SR"/>
</dbReference>
<evidence type="ECO:0000313" key="2">
    <source>
        <dbReference type="EMBL" id="SDX25779.1"/>
    </source>
</evidence>
<dbReference type="PROSITE" id="PS50088">
    <property type="entry name" value="ANK_REPEAT"/>
    <property type="match status" value="2"/>
</dbReference>
<name>A0A1H3AA85_9RHOB</name>
<dbReference type="EMBL" id="FNNP01000004">
    <property type="protein sequence ID" value="SDX25779.1"/>
    <property type="molecule type" value="Genomic_DNA"/>
</dbReference>
<dbReference type="SMART" id="SM00248">
    <property type="entry name" value="ANK"/>
    <property type="match status" value="6"/>
</dbReference>
<feature type="repeat" description="ANK" evidence="1">
    <location>
        <begin position="244"/>
        <end position="276"/>
    </location>
</feature>
<dbReference type="SUPFAM" id="SSF48403">
    <property type="entry name" value="Ankyrin repeat"/>
    <property type="match status" value="1"/>
</dbReference>
<proteinExistence type="predicted"/>
<feature type="repeat" description="ANK" evidence="1">
    <location>
        <begin position="289"/>
        <end position="318"/>
    </location>
</feature>
<dbReference type="InterPro" id="IPR036770">
    <property type="entry name" value="Ankyrin_rpt-contain_sf"/>
</dbReference>
<keyword evidence="1" id="KW-0040">ANK repeat</keyword>
<dbReference type="Pfam" id="PF00023">
    <property type="entry name" value="Ank"/>
    <property type="match status" value="1"/>
</dbReference>
<dbReference type="STRING" id="985054.SAMN05444358_10478"/>
<dbReference type="PROSITE" id="PS50297">
    <property type="entry name" value="ANK_REP_REGION"/>
    <property type="match status" value="1"/>
</dbReference>
<evidence type="ECO:0000313" key="3">
    <source>
        <dbReference type="Proteomes" id="UP000183400"/>
    </source>
</evidence>
<dbReference type="OrthoDB" id="928522at2"/>
<dbReference type="Gene3D" id="1.25.40.20">
    <property type="entry name" value="Ankyrin repeat-containing domain"/>
    <property type="match status" value="2"/>
</dbReference>
<dbReference type="RefSeq" id="WP_074737206.1">
    <property type="nucleotide sequence ID" value="NZ_FNNP01000004.1"/>
</dbReference>
<organism evidence="2 3">
    <name type="scientific">Ruegeria halocynthiae</name>
    <dbReference type="NCBI Taxonomy" id="985054"/>
    <lineage>
        <taxon>Bacteria</taxon>
        <taxon>Pseudomonadati</taxon>
        <taxon>Pseudomonadota</taxon>
        <taxon>Alphaproteobacteria</taxon>
        <taxon>Rhodobacterales</taxon>
        <taxon>Roseobacteraceae</taxon>
        <taxon>Ruegeria</taxon>
    </lineage>
</organism>
<dbReference type="InterPro" id="IPR002110">
    <property type="entry name" value="Ankyrin_rpt"/>
</dbReference>
<dbReference type="Proteomes" id="UP000183400">
    <property type="component" value="Unassembled WGS sequence"/>
</dbReference>
<dbReference type="PANTHER" id="PTHR46224">
    <property type="entry name" value="ANKYRIN REPEAT FAMILY PROTEIN"/>
    <property type="match status" value="1"/>
</dbReference>
<sequence>MTKSLDQLRRDAKALRKAYEAGELRARQRIANYPPRPEATALRHSDYLHVIARENSFPSWPALKFAAELLGMDNAAKRQRLKLALAQGHFTAVSQLLADTQDLADGDIGLCLALYRKADVLEFLEQTPKLATQLIGDLAPPLTILARSKWIHHAPERSQDMLDIANAVLEAGADIDLGAPVYHGNDYKLSPLYFAIGHSDNMILGQWLLENGANPNDGESLYHSTELGHHKGLQLLLDHGADPKGTNALLRAMDFDDTTAVQMLLDHGAKVDEFDGTHIGGEAPWVVPALHQAARRMSSPEMVELLLENGADLNRPFKDTTPYAYARVFGNASLARMLEERGADTALSEIEITFSTVADDVQPPGTLDPDKIPDAYRNIIRMILHIPGKLDHVRRLVAAGVEYDRPDTEGLTPVQVAGWEGLPDVMEYLLSLKPDLTHVNGYGGTLLSTIIHGSENCPQRLDRDYTLCLSLALREGVALPRRAIELASQDAVSEFLSDWAERYPDQVVDGGVA</sequence>
<reference evidence="3" key="1">
    <citation type="submission" date="2016-10" db="EMBL/GenBank/DDBJ databases">
        <authorList>
            <person name="Varghese N."/>
            <person name="Submissions S."/>
        </authorList>
    </citation>
    <scope>NUCLEOTIDE SEQUENCE [LARGE SCALE GENOMIC DNA]</scope>
    <source>
        <strain evidence="3">DSM 27839</strain>
    </source>
</reference>
<protein>
    <submittedName>
        <fullName evidence="2">Ankyrin repeat</fullName>
    </submittedName>
</protein>
<dbReference type="PANTHER" id="PTHR46224:SF64">
    <property type="entry name" value="IQ MOTIF AND ANKYRIN REPEAT DOMAIN-CONTAINING PROTEIN 1"/>
    <property type="match status" value="1"/>
</dbReference>
<evidence type="ECO:0000256" key="1">
    <source>
        <dbReference type="PROSITE-ProRule" id="PRU00023"/>
    </source>
</evidence>
<dbReference type="Pfam" id="PF12796">
    <property type="entry name" value="Ank_2"/>
    <property type="match status" value="1"/>
</dbReference>
<gene>
    <name evidence="2" type="ORF">SAMN05444358_10478</name>
</gene>
<keyword evidence="3" id="KW-1185">Reference proteome</keyword>
<dbReference type="AlphaFoldDB" id="A0A1H3AA85"/>